<proteinExistence type="predicted"/>
<keyword evidence="4" id="KW-1185">Reference proteome</keyword>
<dbReference type="EMBL" id="CAKOFQ010008706">
    <property type="protein sequence ID" value="CAH2015494.1"/>
    <property type="molecule type" value="Genomic_DNA"/>
</dbReference>
<dbReference type="Proteomes" id="UP001152888">
    <property type="component" value="Unassembled WGS sequence"/>
</dbReference>
<evidence type="ECO:0000313" key="3">
    <source>
        <dbReference type="EMBL" id="CAH2015494.1"/>
    </source>
</evidence>
<keyword evidence="1" id="KW-0732">Signal</keyword>
<organism evidence="3 4">
    <name type="scientific">Acanthoscelides obtectus</name>
    <name type="common">Bean weevil</name>
    <name type="synonym">Bruchus obtectus</name>
    <dbReference type="NCBI Taxonomy" id="200917"/>
    <lineage>
        <taxon>Eukaryota</taxon>
        <taxon>Metazoa</taxon>
        <taxon>Ecdysozoa</taxon>
        <taxon>Arthropoda</taxon>
        <taxon>Hexapoda</taxon>
        <taxon>Insecta</taxon>
        <taxon>Pterygota</taxon>
        <taxon>Neoptera</taxon>
        <taxon>Endopterygota</taxon>
        <taxon>Coleoptera</taxon>
        <taxon>Polyphaga</taxon>
        <taxon>Cucujiformia</taxon>
        <taxon>Chrysomeloidea</taxon>
        <taxon>Chrysomelidae</taxon>
        <taxon>Bruchinae</taxon>
        <taxon>Bruchini</taxon>
        <taxon>Acanthoscelides</taxon>
    </lineage>
</organism>
<evidence type="ECO:0000313" key="4">
    <source>
        <dbReference type="Proteomes" id="UP001152888"/>
    </source>
</evidence>
<sequence>MSFKLCLVVLVAFVAFQFLTFSEAVIVRRDAPAAEKNASQTIDEALQSFKSGIDDLVKNVQSNELFQNLTQTLKQFTDTVQHQGEELVKKFKDQNQKPAN</sequence>
<comment type="caution">
    <text evidence="3">The sequence shown here is derived from an EMBL/GenBank/DDBJ whole genome shotgun (WGS) entry which is preliminary data.</text>
</comment>
<reference evidence="3" key="1">
    <citation type="submission" date="2022-03" db="EMBL/GenBank/DDBJ databases">
        <authorList>
            <person name="Sayadi A."/>
        </authorList>
    </citation>
    <scope>NUCLEOTIDE SEQUENCE</scope>
</reference>
<accession>A0A9P0MBL2</accession>
<protein>
    <submittedName>
        <fullName evidence="3">Uncharacterized protein</fullName>
    </submittedName>
</protein>
<name>A0A9P0MBL2_ACAOB</name>
<dbReference type="EMBL" id="CAKOFQ010006841">
    <property type="protein sequence ID" value="CAH1975981.1"/>
    <property type="molecule type" value="Genomic_DNA"/>
</dbReference>
<feature type="chain" id="PRO_5040711595" evidence="1">
    <location>
        <begin position="25"/>
        <end position="100"/>
    </location>
</feature>
<gene>
    <name evidence="2" type="ORF">ACAOBT_LOCUS11878</name>
    <name evidence="3" type="ORF">ACAOBT_LOCUS34799</name>
</gene>
<feature type="signal peptide" evidence="1">
    <location>
        <begin position="1"/>
        <end position="24"/>
    </location>
</feature>
<dbReference type="AlphaFoldDB" id="A0A9P0MBL2"/>
<evidence type="ECO:0000313" key="2">
    <source>
        <dbReference type="EMBL" id="CAH1975981.1"/>
    </source>
</evidence>
<evidence type="ECO:0000256" key="1">
    <source>
        <dbReference type="SAM" id="SignalP"/>
    </source>
</evidence>
<dbReference type="OrthoDB" id="6742238at2759"/>